<name>A0A812EUC6_ACAPH</name>
<sequence>MVSPPLSLSLSLSILLLSLVLHHLLLSLSIFLLLSMIPPTSLSPPPQYVSPSLFPFIHFLLSMVPRSFPPRYVSSLSLSLSSTLCMILPPTLSLSSPPQYDSSHLSLLLLSMIPPTSLSSPPQYDSPPPLSSPFQYVSPSLFPFIHFLLSIVPHSSPPQYVSFLSLSLSLPLLPFGRVVLFSSSSYLGRSSLHPLSLSQSTPHYSLPTLLCRFSLFLPLFSLSVSPCFSLAFISPHPFHSLSLSLSPSSPYQLLTQFSTFLHHHPNCLYFSVASMDDVFLLLSFPFLLAGQFAKIADYI</sequence>
<keyword evidence="1" id="KW-0472">Membrane</keyword>
<keyword evidence="1" id="KW-1133">Transmembrane helix</keyword>
<reference evidence="2" key="1">
    <citation type="submission" date="2021-01" db="EMBL/GenBank/DDBJ databases">
        <authorList>
            <person name="Li R."/>
            <person name="Bekaert M."/>
        </authorList>
    </citation>
    <scope>NUCLEOTIDE SEQUENCE</scope>
    <source>
        <strain evidence="2">Farmed</strain>
    </source>
</reference>
<evidence type="ECO:0000313" key="2">
    <source>
        <dbReference type="EMBL" id="CAE1330796.1"/>
    </source>
</evidence>
<protein>
    <submittedName>
        <fullName evidence="2">Uncharacterized protein</fullName>
    </submittedName>
</protein>
<feature type="transmembrane region" description="Helical" evidence="1">
    <location>
        <begin position="278"/>
        <end position="296"/>
    </location>
</feature>
<gene>
    <name evidence="2" type="ORF">SPHA_80046</name>
</gene>
<keyword evidence="3" id="KW-1185">Reference proteome</keyword>
<keyword evidence="1" id="KW-0812">Transmembrane</keyword>
<dbReference type="Proteomes" id="UP000597762">
    <property type="component" value="Unassembled WGS sequence"/>
</dbReference>
<evidence type="ECO:0000256" key="1">
    <source>
        <dbReference type="SAM" id="Phobius"/>
    </source>
</evidence>
<accession>A0A812EUC6</accession>
<feature type="transmembrane region" description="Helical" evidence="1">
    <location>
        <begin position="12"/>
        <end position="36"/>
    </location>
</feature>
<evidence type="ECO:0000313" key="3">
    <source>
        <dbReference type="Proteomes" id="UP000597762"/>
    </source>
</evidence>
<comment type="caution">
    <text evidence="2">The sequence shown here is derived from an EMBL/GenBank/DDBJ whole genome shotgun (WGS) entry which is preliminary data.</text>
</comment>
<feature type="transmembrane region" description="Helical" evidence="1">
    <location>
        <begin position="209"/>
        <end position="233"/>
    </location>
</feature>
<proteinExistence type="predicted"/>
<dbReference type="AlphaFoldDB" id="A0A812EUC6"/>
<dbReference type="EMBL" id="CAHIKZ030005589">
    <property type="protein sequence ID" value="CAE1330796.1"/>
    <property type="molecule type" value="Genomic_DNA"/>
</dbReference>
<organism evidence="2 3">
    <name type="scientific">Acanthosepion pharaonis</name>
    <name type="common">Pharaoh cuttlefish</name>
    <name type="synonym">Sepia pharaonis</name>
    <dbReference type="NCBI Taxonomy" id="158019"/>
    <lineage>
        <taxon>Eukaryota</taxon>
        <taxon>Metazoa</taxon>
        <taxon>Spiralia</taxon>
        <taxon>Lophotrochozoa</taxon>
        <taxon>Mollusca</taxon>
        <taxon>Cephalopoda</taxon>
        <taxon>Coleoidea</taxon>
        <taxon>Decapodiformes</taxon>
        <taxon>Sepiida</taxon>
        <taxon>Sepiina</taxon>
        <taxon>Sepiidae</taxon>
        <taxon>Acanthosepion</taxon>
    </lineage>
</organism>